<dbReference type="EMBL" id="KE346324">
    <property type="protein sequence ID" value="EXC33159.1"/>
    <property type="molecule type" value="Genomic_DNA"/>
</dbReference>
<evidence type="ECO:0000313" key="1">
    <source>
        <dbReference type="EMBL" id="EXC33159.1"/>
    </source>
</evidence>
<accession>W9SAH9</accession>
<reference evidence="2" key="1">
    <citation type="submission" date="2013-01" db="EMBL/GenBank/DDBJ databases">
        <title>Draft Genome Sequence of a Mulberry Tree, Morus notabilis C.K. Schneid.</title>
        <authorList>
            <person name="He N."/>
            <person name="Zhao S."/>
        </authorList>
    </citation>
    <scope>NUCLEOTIDE SEQUENCE</scope>
</reference>
<proteinExistence type="predicted"/>
<evidence type="ECO:0000313" key="2">
    <source>
        <dbReference type="Proteomes" id="UP000030645"/>
    </source>
</evidence>
<sequence length="102" mass="10982">MDYPLSIWVHEGGWRSEHHVRPSWEVRISSKNGLAALGVGFGSAVWSLDGLGRLGLPWPVAGVEGLPCGWGWVRAADGGWAKKGLVYQVEGSRRDSESALVG</sequence>
<dbReference type="Proteomes" id="UP000030645">
    <property type="component" value="Unassembled WGS sequence"/>
</dbReference>
<dbReference type="AlphaFoldDB" id="W9SAH9"/>
<gene>
    <name evidence="1" type="ORF">L484_000547</name>
</gene>
<name>W9SAH9_9ROSA</name>
<keyword evidence="2" id="KW-1185">Reference proteome</keyword>
<protein>
    <submittedName>
        <fullName evidence="1">Uncharacterized protein</fullName>
    </submittedName>
</protein>
<organism evidence="1 2">
    <name type="scientific">Morus notabilis</name>
    <dbReference type="NCBI Taxonomy" id="981085"/>
    <lineage>
        <taxon>Eukaryota</taxon>
        <taxon>Viridiplantae</taxon>
        <taxon>Streptophyta</taxon>
        <taxon>Embryophyta</taxon>
        <taxon>Tracheophyta</taxon>
        <taxon>Spermatophyta</taxon>
        <taxon>Magnoliopsida</taxon>
        <taxon>eudicotyledons</taxon>
        <taxon>Gunneridae</taxon>
        <taxon>Pentapetalae</taxon>
        <taxon>rosids</taxon>
        <taxon>fabids</taxon>
        <taxon>Rosales</taxon>
        <taxon>Moraceae</taxon>
        <taxon>Moreae</taxon>
        <taxon>Morus</taxon>
    </lineage>
</organism>